<dbReference type="Pfam" id="PF01388">
    <property type="entry name" value="ARID"/>
    <property type="match status" value="1"/>
</dbReference>
<evidence type="ECO:0000259" key="7">
    <source>
        <dbReference type="PROSITE" id="PS50016"/>
    </source>
</evidence>
<dbReference type="InterPro" id="IPR019786">
    <property type="entry name" value="Zinc_finger_PHD-type_CS"/>
</dbReference>
<comment type="cofactor">
    <cofactor evidence="1">
        <name>Fe(2+)</name>
        <dbReference type="ChEBI" id="CHEBI:29033"/>
    </cofactor>
</comment>
<dbReference type="GO" id="GO:0034647">
    <property type="term" value="F:histone H3K4me/H3K4me2/H3K4me3 demethylase activity"/>
    <property type="evidence" value="ECO:0007669"/>
    <property type="project" value="TreeGrafter"/>
</dbReference>
<dbReference type="InterPro" id="IPR001965">
    <property type="entry name" value="Znf_PHD"/>
</dbReference>
<dbReference type="EMBL" id="LZPO01008247">
    <property type="protein sequence ID" value="OBS82108.1"/>
    <property type="molecule type" value="Genomic_DNA"/>
</dbReference>
<dbReference type="InterPro" id="IPR013083">
    <property type="entry name" value="Znf_RING/FYVE/PHD"/>
</dbReference>
<keyword evidence="3 6" id="KW-0863">Zinc-finger</keyword>
<dbReference type="SMART" id="SM00501">
    <property type="entry name" value="BRIGHT"/>
    <property type="match status" value="1"/>
</dbReference>
<dbReference type="SMART" id="SM00545">
    <property type="entry name" value="JmjN"/>
    <property type="match status" value="1"/>
</dbReference>
<keyword evidence="2" id="KW-0479">Metal-binding</keyword>
<dbReference type="GO" id="GO:0003677">
    <property type="term" value="F:DNA binding"/>
    <property type="evidence" value="ECO:0007669"/>
    <property type="project" value="InterPro"/>
</dbReference>
<dbReference type="SMART" id="SM00249">
    <property type="entry name" value="PHD"/>
    <property type="match status" value="1"/>
</dbReference>
<dbReference type="PANTHER" id="PTHR10694:SF43">
    <property type="entry name" value="LYSINE-SPECIFIC DEMETHYLASE 5C"/>
    <property type="match status" value="1"/>
</dbReference>
<dbReference type="InterPro" id="IPR011011">
    <property type="entry name" value="Znf_FYVE_PHD"/>
</dbReference>
<dbReference type="SUPFAM" id="SSF46774">
    <property type="entry name" value="ARID-like"/>
    <property type="match status" value="1"/>
</dbReference>
<dbReference type="SUPFAM" id="SSF57903">
    <property type="entry name" value="FYVE/PHD zinc finger"/>
    <property type="match status" value="1"/>
</dbReference>
<dbReference type="CDD" id="cd15604">
    <property type="entry name" value="PHD1_KDM5C_5D"/>
    <property type="match status" value="1"/>
</dbReference>
<dbReference type="GO" id="GO:0005634">
    <property type="term" value="C:nucleus"/>
    <property type="evidence" value="ECO:0007669"/>
    <property type="project" value="TreeGrafter"/>
</dbReference>
<keyword evidence="4" id="KW-0862">Zinc</keyword>
<evidence type="ECO:0000313" key="11">
    <source>
        <dbReference type="Proteomes" id="UP000092124"/>
    </source>
</evidence>
<dbReference type="PANTHER" id="PTHR10694">
    <property type="entry name" value="LYSINE-SPECIFIC DEMETHYLASE"/>
    <property type="match status" value="1"/>
</dbReference>
<dbReference type="OrthoDB" id="1678912at2759"/>
<dbReference type="InterPro" id="IPR001606">
    <property type="entry name" value="ARID_dom"/>
</dbReference>
<evidence type="ECO:0000313" key="10">
    <source>
        <dbReference type="EMBL" id="OBS82108.1"/>
    </source>
</evidence>
<dbReference type="PROSITE" id="PS50016">
    <property type="entry name" value="ZF_PHD_2"/>
    <property type="match status" value="1"/>
</dbReference>
<dbReference type="PROSITE" id="PS51011">
    <property type="entry name" value="ARID"/>
    <property type="match status" value="1"/>
</dbReference>
<comment type="caution">
    <text evidence="10">The sequence shown here is derived from an EMBL/GenBank/DDBJ whole genome shotgun (WGS) entry which is preliminary data.</text>
</comment>
<feature type="domain" description="PHD-type" evidence="7">
    <location>
        <begin position="136"/>
        <end position="186"/>
    </location>
</feature>
<protein>
    <submittedName>
        <fullName evidence="10">Uncharacterized protein</fullName>
    </submittedName>
</protein>
<feature type="domain" description="JmjN" evidence="9">
    <location>
        <begin position="14"/>
        <end position="55"/>
    </location>
</feature>
<sequence>MKSGSDDFLPPPECPVFEPSWAEFRDPLGYIAKIRPIAEKSGICKIRPPADWQPPFAVEIDNFRFTPRIQRLNELEIVMEEGGYEAVCKERRWAQVAQRLNYPSGKNIGSLLRSHYERIIYPYEMFQSGANLVMDLYVCRICCRGDEDDRLLLCDGCNDSYHIFCLLPPLSEVPKGIWRCPKCIVAECKRPPEAFGFEQATQEYTLQSFGEMADSFKADYFNMPVHMVPTEVVEKEFWRLVSSIEEDVTVEYGADIHSKEFGSGFPVNNSKWNLSPEEKVIY</sequence>
<dbReference type="Proteomes" id="UP000092124">
    <property type="component" value="Unassembled WGS sequence"/>
</dbReference>
<keyword evidence="11" id="KW-1185">Reference proteome</keyword>
<proteinExistence type="predicted"/>
<organism evidence="10 11">
    <name type="scientific">Neotoma lepida</name>
    <name type="common">Desert woodrat</name>
    <dbReference type="NCBI Taxonomy" id="56216"/>
    <lineage>
        <taxon>Eukaryota</taxon>
        <taxon>Metazoa</taxon>
        <taxon>Chordata</taxon>
        <taxon>Craniata</taxon>
        <taxon>Vertebrata</taxon>
        <taxon>Euteleostomi</taxon>
        <taxon>Mammalia</taxon>
        <taxon>Eutheria</taxon>
        <taxon>Euarchontoglires</taxon>
        <taxon>Glires</taxon>
        <taxon>Rodentia</taxon>
        <taxon>Myomorpha</taxon>
        <taxon>Muroidea</taxon>
        <taxon>Cricetidae</taxon>
        <taxon>Neotominae</taxon>
        <taxon>Neotoma</taxon>
    </lineage>
</organism>
<evidence type="ECO:0000256" key="1">
    <source>
        <dbReference type="ARBA" id="ARBA00001954"/>
    </source>
</evidence>
<evidence type="ECO:0000259" key="9">
    <source>
        <dbReference type="PROSITE" id="PS51183"/>
    </source>
</evidence>
<dbReference type="Pfam" id="PF00628">
    <property type="entry name" value="PHD"/>
    <property type="match status" value="1"/>
</dbReference>
<accession>A0A1A6HUI3</accession>
<dbReference type="AlphaFoldDB" id="A0A1A6HUI3"/>
<dbReference type="PROSITE" id="PS01359">
    <property type="entry name" value="ZF_PHD_1"/>
    <property type="match status" value="1"/>
</dbReference>
<dbReference type="STRING" id="56216.A0A1A6HUI3"/>
<dbReference type="SMART" id="SM01014">
    <property type="entry name" value="ARID"/>
    <property type="match status" value="1"/>
</dbReference>
<keyword evidence="5" id="KW-0156">Chromatin regulator</keyword>
<feature type="domain" description="ARID" evidence="8">
    <location>
        <begin position="24"/>
        <end position="128"/>
    </location>
</feature>
<dbReference type="Pfam" id="PF02375">
    <property type="entry name" value="JmjN"/>
    <property type="match status" value="1"/>
</dbReference>
<dbReference type="InterPro" id="IPR003349">
    <property type="entry name" value="JmjN"/>
</dbReference>
<dbReference type="InterPro" id="IPR019787">
    <property type="entry name" value="Znf_PHD-finger"/>
</dbReference>
<name>A0A1A6HUI3_NEOLE</name>
<dbReference type="Gene3D" id="2.60.120.650">
    <property type="entry name" value="Cupin"/>
    <property type="match status" value="1"/>
</dbReference>
<evidence type="ECO:0000256" key="2">
    <source>
        <dbReference type="ARBA" id="ARBA00022723"/>
    </source>
</evidence>
<dbReference type="Gene3D" id="3.30.40.10">
    <property type="entry name" value="Zinc/RING finger domain, C3HC4 (zinc finger)"/>
    <property type="match status" value="1"/>
</dbReference>
<dbReference type="GO" id="GO:0008270">
    <property type="term" value="F:zinc ion binding"/>
    <property type="evidence" value="ECO:0007669"/>
    <property type="project" value="UniProtKB-KW"/>
</dbReference>
<dbReference type="GO" id="GO:0006355">
    <property type="term" value="P:regulation of DNA-templated transcription"/>
    <property type="evidence" value="ECO:0007669"/>
    <property type="project" value="TreeGrafter"/>
</dbReference>
<dbReference type="PROSITE" id="PS51183">
    <property type="entry name" value="JMJN"/>
    <property type="match status" value="1"/>
</dbReference>
<evidence type="ECO:0000256" key="3">
    <source>
        <dbReference type="ARBA" id="ARBA00022771"/>
    </source>
</evidence>
<dbReference type="Gene3D" id="1.10.150.60">
    <property type="entry name" value="ARID DNA-binding domain"/>
    <property type="match status" value="1"/>
</dbReference>
<evidence type="ECO:0000256" key="5">
    <source>
        <dbReference type="ARBA" id="ARBA00022853"/>
    </source>
</evidence>
<reference evidence="10 11" key="1">
    <citation type="submission" date="2016-06" db="EMBL/GenBank/DDBJ databases">
        <title>The Draft Genome Sequence and Annotation of the Desert Woodrat Neotoma lepida.</title>
        <authorList>
            <person name="Campbell M."/>
            <person name="Oakeson K.F."/>
            <person name="Yandell M."/>
            <person name="Halpert J.R."/>
            <person name="Dearing D."/>
        </authorList>
    </citation>
    <scope>NUCLEOTIDE SEQUENCE [LARGE SCALE GENOMIC DNA]</scope>
    <source>
        <strain evidence="10">417</strain>
        <tissue evidence="10">Liver</tissue>
    </source>
</reference>
<evidence type="ECO:0000256" key="4">
    <source>
        <dbReference type="ARBA" id="ARBA00022833"/>
    </source>
</evidence>
<evidence type="ECO:0000256" key="6">
    <source>
        <dbReference type="PROSITE-ProRule" id="PRU00146"/>
    </source>
</evidence>
<gene>
    <name evidence="10" type="ORF">A6R68_23904</name>
</gene>
<evidence type="ECO:0000259" key="8">
    <source>
        <dbReference type="PROSITE" id="PS51011"/>
    </source>
</evidence>
<dbReference type="InterPro" id="IPR036431">
    <property type="entry name" value="ARID_dom_sf"/>
</dbReference>
<dbReference type="GO" id="GO:0000785">
    <property type="term" value="C:chromatin"/>
    <property type="evidence" value="ECO:0007669"/>
    <property type="project" value="TreeGrafter"/>
</dbReference>